<dbReference type="AlphaFoldDB" id="A0A5M6BNF4"/>
<dbReference type="GeneID" id="43592748"/>
<reference evidence="1" key="2">
    <citation type="submission" date="2024-01" db="EMBL/GenBank/DDBJ databases">
        <title>Comparative genomics of Cryptococcus and Kwoniella reveals pathogenesis evolution and contrasting modes of karyotype evolution via chromosome fusion or intercentromeric recombination.</title>
        <authorList>
            <person name="Coelho M.A."/>
            <person name="David-Palma M."/>
            <person name="Shea T."/>
            <person name="Bowers K."/>
            <person name="McGinley-Smith S."/>
            <person name="Mohammad A.W."/>
            <person name="Gnirke A."/>
            <person name="Yurkov A.M."/>
            <person name="Nowrousian M."/>
            <person name="Sun S."/>
            <person name="Cuomo C.A."/>
            <person name="Heitman J."/>
        </authorList>
    </citation>
    <scope>NUCLEOTIDE SEQUENCE</scope>
    <source>
        <strain evidence="1">CBS 12478</strain>
    </source>
</reference>
<reference evidence="1" key="1">
    <citation type="submission" date="2017-08" db="EMBL/GenBank/DDBJ databases">
        <authorList>
            <person name="Cuomo C."/>
            <person name="Billmyre B."/>
            <person name="Heitman J."/>
        </authorList>
    </citation>
    <scope>NUCLEOTIDE SEQUENCE</scope>
    <source>
        <strain evidence="1">CBS 12478</strain>
    </source>
</reference>
<evidence type="ECO:0000313" key="2">
    <source>
        <dbReference type="Proteomes" id="UP000322225"/>
    </source>
</evidence>
<evidence type="ECO:0000313" key="1">
    <source>
        <dbReference type="EMBL" id="WWD21861.1"/>
    </source>
</evidence>
<dbReference type="RefSeq" id="XP_031857145.1">
    <property type="nucleotide sequence ID" value="XM_032008576.1"/>
</dbReference>
<gene>
    <name evidence="1" type="ORF">CI109_106349</name>
</gene>
<accession>A0A5M6BNF4</accession>
<dbReference type="Proteomes" id="UP000322225">
    <property type="component" value="Chromosome 12"/>
</dbReference>
<organism evidence="1 2">
    <name type="scientific">Kwoniella shandongensis</name>
    <dbReference type="NCBI Taxonomy" id="1734106"/>
    <lineage>
        <taxon>Eukaryota</taxon>
        <taxon>Fungi</taxon>
        <taxon>Dikarya</taxon>
        <taxon>Basidiomycota</taxon>
        <taxon>Agaricomycotina</taxon>
        <taxon>Tremellomycetes</taxon>
        <taxon>Tremellales</taxon>
        <taxon>Cryptococcaceae</taxon>
        <taxon>Kwoniella</taxon>
    </lineage>
</organism>
<dbReference type="EMBL" id="CP144062">
    <property type="protein sequence ID" value="WWD21861.1"/>
    <property type="molecule type" value="Genomic_DNA"/>
</dbReference>
<dbReference type="OrthoDB" id="2569947at2759"/>
<name>A0A5M6BNF4_9TREE</name>
<keyword evidence="2" id="KW-1185">Reference proteome</keyword>
<proteinExistence type="predicted"/>
<dbReference type="KEGG" id="ksn:43592748"/>
<sequence>MARLSLADLPREVLRLIALRLYDPLELTQQDRLTWGIFSTVDMHQERQDDLATLVALGWTCRKIRREVRRILFNCVRIPSVEHAEELVRNKDGWATYVKSIIIDLTMFDLDEDASTRTRLSPLTAEHKPRTCWAESALLTKLLNSLPSLNHMSFFADASDDSTLALLFAALIQHPSLHSVPPTVPSSPSALSTASGATQVVPLTHRLKSFGWRQRAAPPHLFRQFSQSSTFVSTLHLLRHAHNLSFLVLDADMDQMNKSDILAAVKELSLRRPPYGETVEKVSLMLCGPINGWETGFLDDLVGTFKDIKELFVDRPLKKSTQAHAKSYESLISLLKPLEQLPYLRLLQVGSYTFTSSFQAEICFHLARSIPSLLIVGLLGEEGETIWWGVWRRASSRGLRHAQEGLYEDLTDTRIIPLGDGHLRQLEDEVDEWMRSLPPTPPQEEEDVRMSPISPISETFERQGLQFDTEGGHGKAKGMMSLDRLLG</sequence>
<protein>
    <submittedName>
        <fullName evidence="1">Uncharacterized protein</fullName>
    </submittedName>
</protein>